<dbReference type="KEGG" id="bmet:BMMGA3_15215"/>
<dbReference type="OrthoDB" id="2720594at2"/>
<accession>I3EB47</accession>
<dbReference type="Proteomes" id="UP000027602">
    <property type="component" value="Chromosome"/>
</dbReference>
<gene>
    <name evidence="1" type="ORF">BMMGA3_15215</name>
</gene>
<dbReference type="EMBL" id="CP007739">
    <property type="protein sequence ID" value="AIE61400.1"/>
    <property type="molecule type" value="Genomic_DNA"/>
</dbReference>
<evidence type="ECO:0000313" key="1">
    <source>
        <dbReference type="EMBL" id="AIE61400.1"/>
    </source>
</evidence>
<dbReference type="InterPro" id="IPR032710">
    <property type="entry name" value="NTF2-like_dom_sf"/>
</dbReference>
<dbReference type="RefSeq" id="WP_003346533.1">
    <property type="nucleotide sequence ID" value="NZ_ADWW01000001.1"/>
</dbReference>
<dbReference type="HOGENOM" id="CLU_137932_0_0_9"/>
<sequence length="151" mass="17908">MSGKFSYRFLIVIILVLILCSLLVRIIFFSPGGQAKEVVDKFYRYEQEGEFSKSWNLFHSSMKEKFDKGLYIQDRAHVFMNHFGVETFDYTLGKPEKIKNWKMAQGSSPMKIVYKIPVTQSFKSKYGNFKLQQDVFVAKEKNEWKVLWDYK</sequence>
<dbReference type="STRING" id="796606.BMMGA3_15215"/>
<dbReference type="Gene3D" id="3.10.450.100">
    <property type="entry name" value="NTF2-like, domain 1"/>
    <property type="match status" value="1"/>
</dbReference>
<evidence type="ECO:0000313" key="2">
    <source>
        <dbReference type="Proteomes" id="UP000027602"/>
    </source>
</evidence>
<proteinExistence type="predicted"/>
<keyword evidence="2" id="KW-1185">Reference proteome</keyword>
<protein>
    <submittedName>
        <fullName evidence="1">Uncharacterized protein</fullName>
    </submittedName>
</protein>
<reference evidence="1 2" key="1">
    <citation type="journal article" date="2015" name="BMC Genomics">
        <title>Transcriptome analysis of thermophilic methylotrophic Bacillus methanolicus MGA3 using RNA-sequencing provides detailed insights into its previously uncharted transcriptional landscape.</title>
        <authorList>
            <person name="Irla M."/>
            <person name="Neshat A."/>
            <person name="Brautaset T."/>
            <person name="Ruckert C."/>
            <person name="Kalinowski J."/>
            <person name="Wendisch V.F."/>
        </authorList>
    </citation>
    <scope>NUCLEOTIDE SEQUENCE [LARGE SCALE GENOMIC DNA]</scope>
    <source>
        <strain evidence="2">MGA3 / ATCC 53907</strain>
    </source>
</reference>
<name>I3EB47_BACMM</name>
<organism evidence="1 2">
    <name type="scientific">Bacillus methanolicus (strain MGA3 / ATCC 53907)</name>
    <dbReference type="NCBI Taxonomy" id="796606"/>
    <lineage>
        <taxon>Bacteria</taxon>
        <taxon>Bacillati</taxon>
        <taxon>Bacillota</taxon>
        <taxon>Bacilli</taxon>
        <taxon>Bacillales</taxon>
        <taxon>Bacillaceae</taxon>
        <taxon>Bacillus</taxon>
    </lineage>
</organism>
<dbReference type="SUPFAM" id="SSF54427">
    <property type="entry name" value="NTF2-like"/>
    <property type="match status" value="1"/>
</dbReference>
<dbReference type="eggNOG" id="ENOG50315AK">
    <property type="taxonomic scope" value="Bacteria"/>
</dbReference>
<dbReference type="AlphaFoldDB" id="I3EB47"/>